<evidence type="ECO:0000313" key="5">
    <source>
        <dbReference type="Proteomes" id="UP000184442"/>
    </source>
</evidence>
<evidence type="ECO:0000256" key="1">
    <source>
        <dbReference type="ARBA" id="ARBA00008814"/>
    </source>
</evidence>
<dbReference type="InterPro" id="IPR036582">
    <property type="entry name" value="Mao_N_sf"/>
</dbReference>
<proteinExistence type="inferred from homology"/>
<dbReference type="Proteomes" id="UP000184442">
    <property type="component" value="Unassembled WGS sequence"/>
</dbReference>
<dbReference type="EMBL" id="FQZS01000019">
    <property type="protein sequence ID" value="SHJ18826.1"/>
    <property type="molecule type" value="Genomic_DNA"/>
</dbReference>
<dbReference type="PROSITE" id="PS50983">
    <property type="entry name" value="FE_B12_PBP"/>
    <property type="match status" value="1"/>
</dbReference>
<dbReference type="STRING" id="1122184.SAMN02745176_02707"/>
<name>A0A1M6H9I6_9FIRM</name>
<dbReference type="AlphaFoldDB" id="A0A1M6H9I6"/>
<dbReference type="OrthoDB" id="9812528at2"/>
<dbReference type="InterPro" id="IPR002491">
    <property type="entry name" value="ABC_transptr_periplasmic_BD"/>
</dbReference>
<evidence type="ECO:0000259" key="3">
    <source>
        <dbReference type="PROSITE" id="PS50983"/>
    </source>
</evidence>
<dbReference type="PANTHER" id="PTHR30535">
    <property type="entry name" value="VITAMIN B12-BINDING PROTEIN"/>
    <property type="match status" value="1"/>
</dbReference>
<dbReference type="SUPFAM" id="SSF55383">
    <property type="entry name" value="Copper amine oxidase, domain N"/>
    <property type="match status" value="1"/>
</dbReference>
<evidence type="ECO:0000313" key="4">
    <source>
        <dbReference type="EMBL" id="SHJ18826.1"/>
    </source>
</evidence>
<feature type="signal peptide" evidence="2">
    <location>
        <begin position="1"/>
        <end position="28"/>
    </location>
</feature>
<protein>
    <submittedName>
        <fullName evidence="4">Iron complex transport system substrate-binding protein</fullName>
    </submittedName>
</protein>
<dbReference type="InterPro" id="IPR012854">
    <property type="entry name" value="Cu_amine_oxidase-like_N"/>
</dbReference>
<dbReference type="RefSeq" id="WP_073026705.1">
    <property type="nucleotide sequence ID" value="NZ_FQZS01000019.1"/>
</dbReference>
<dbReference type="PANTHER" id="PTHR30535:SF34">
    <property type="entry name" value="MOLYBDATE-BINDING PROTEIN MOLA"/>
    <property type="match status" value="1"/>
</dbReference>
<sequence>MVNKMKKVLTFLAACIFIMTTLSTNAFAEALIRVDVNGKEVNLGVAKPYINKGKVMIPLKAVSEALGANLSWDEENKNITLLRGDNIYLMKQGKANVYVNGRAHKLSQVSEVKNNVLYVPQDFIQVVFGYETSYDSKTSKLSIMIKALPNYFSQNFRIEYLDDGCKLVTDGENIRHLLVPQGKEVPKGYKADKIIRIPLKKVMCASSTQVGPLVKLGVLDTLKAVTTSEKNWELKEVKDAFKRGSVKYVGGEGMAQPDYEVVKVVNPDMVFAYTGVYGQQAMIEKLSEMGINCAINNEYLESHYLGRMEWIKFMAAFYDKELEAEKILNDAVKEIDNTIAKIAGLKEPKVALGKSYKGKMSVADSGSYVGKWIEMAGGQYVFSNVGVGTSGSTQISMEDFYAKAIDADILIYSSTINYMNKPTIEGIVEENPLLANIKAVKNGNVWVYSADWWQTIPDTDRFVKDFAAVFHPEAFKGYKVEKLIKLPRK</sequence>
<feature type="domain" description="Fe/B12 periplasmic-binding" evidence="3">
    <location>
        <begin position="201"/>
        <end position="474"/>
    </location>
</feature>
<dbReference type="Pfam" id="PF01497">
    <property type="entry name" value="Peripla_BP_2"/>
    <property type="match status" value="1"/>
</dbReference>
<gene>
    <name evidence="4" type="ORF">SAMN02745176_02707</name>
</gene>
<evidence type="ECO:0000256" key="2">
    <source>
        <dbReference type="SAM" id="SignalP"/>
    </source>
</evidence>
<dbReference type="InterPro" id="IPR050902">
    <property type="entry name" value="ABC_Transporter_SBP"/>
</dbReference>
<keyword evidence="2" id="KW-0732">Signal</keyword>
<dbReference type="Pfam" id="PF07833">
    <property type="entry name" value="Cu_amine_oxidN1"/>
    <property type="match status" value="1"/>
</dbReference>
<comment type="similarity">
    <text evidence="1">Belongs to the bacterial solute-binding protein 8 family.</text>
</comment>
<reference evidence="4 5" key="1">
    <citation type="submission" date="2016-11" db="EMBL/GenBank/DDBJ databases">
        <authorList>
            <person name="Jaros S."/>
            <person name="Januszkiewicz K."/>
            <person name="Wedrychowicz H."/>
        </authorList>
    </citation>
    <scope>NUCLEOTIDE SEQUENCE [LARGE SCALE GENOMIC DNA]</scope>
    <source>
        <strain evidence="4 5">DSM 19022</strain>
    </source>
</reference>
<dbReference type="Gene3D" id="3.30.457.10">
    <property type="entry name" value="Copper amine oxidase-like, N-terminal domain"/>
    <property type="match status" value="1"/>
</dbReference>
<organism evidence="4 5">
    <name type="scientific">Lutispora thermophila DSM 19022</name>
    <dbReference type="NCBI Taxonomy" id="1122184"/>
    <lineage>
        <taxon>Bacteria</taxon>
        <taxon>Bacillati</taxon>
        <taxon>Bacillota</taxon>
        <taxon>Clostridia</taxon>
        <taxon>Lutisporales</taxon>
        <taxon>Lutisporaceae</taxon>
        <taxon>Lutispora</taxon>
    </lineage>
</organism>
<keyword evidence="5" id="KW-1185">Reference proteome</keyword>
<dbReference type="Gene3D" id="3.40.50.1980">
    <property type="entry name" value="Nitrogenase molybdenum iron protein domain"/>
    <property type="match status" value="2"/>
</dbReference>
<dbReference type="SUPFAM" id="SSF53807">
    <property type="entry name" value="Helical backbone' metal receptor"/>
    <property type="match status" value="1"/>
</dbReference>
<feature type="chain" id="PRO_5012522619" evidence="2">
    <location>
        <begin position="29"/>
        <end position="489"/>
    </location>
</feature>
<accession>A0A1M6H9I6</accession>